<dbReference type="Pfam" id="PF03018">
    <property type="entry name" value="Dirigent"/>
    <property type="match status" value="1"/>
</dbReference>
<name>A0A9D5AGE1_PEA</name>
<keyword evidence="4" id="KW-0052">Apoplast</keyword>
<accession>A0A9D5AGE1</accession>
<dbReference type="GO" id="GO:0048046">
    <property type="term" value="C:apoplast"/>
    <property type="evidence" value="ECO:0007669"/>
    <property type="project" value="UniProtKB-SubCell"/>
</dbReference>
<dbReference type="PANTHER" id="PTHR21495">
    <property type="entry name" value="NUCLEOPORIN-RELATED"/>
    <property type="match status" value="1"/>
</dbReference>
<evidence type="ECO:0000313" key="5">
    <source>
        <dbReference type="EMBL" id="KAI5410692.1"/>
    </source>
</evidence>
<keyword evidence="4" id="KW-0732">Signal</keyword>
<evidence type="ECO:0000256" key="1">
    <source>
        <dbReference type="ARBA" id="ARBA00010746"/>
    </source>
</evidence>
<feature type="chain" id="PRO_5039762019" description="Dirigent protein" evidence="4">
    <location>
        <begin position="31"/>
        <end position="191"/>
    </location>
</feature>
<comment type="subunit">
    <text evidence="2 4">Homodimer.</text>
</comment>
<dbReference type="GO" id="GO:0009699">
    <property type="term" value="P:phenylpropanoid biosynthetic process"/>
    <property type="evidence" value="ECO:0007669"/>
    <property type="project" value="UniProtKB-ARBA"/>
</dbReference>
<feature type="signal peptide" evidence="4">
    <location>
        <begin position="1"/>
        <end position="30"/>
    </location>
</feature>
<protein>
    <recommendedName>
        <fullName evidence="4">Dirigent protein</fullName>
    </recommendedName>
</protein>
<dbReference type="InterPro" id="IPR044859">
    <property type="entry name" value="Allene_oxi_cyc_Dirigent"/>
</dbReference>
<evidence type="ECO:0000256" key="2">
    <source>
        <dbReference type="ARBA" id="ARBA00011738"/>
    </source>
</evidence>
<keyword evidence="6" id="KW-1185">Reference proteome</keyword>
<dbReference type="AlphaFoldDB" id="A0A9D5AGE1"/>
<dbReference type="EMBL" id="JAMSHJ010000005">
    <property type="protein sequence ID" value="KAI5410692.1"/>
    <property type="molecule type" value="Genomic_DNA"/>
</dbReference>
<gene>
    <name evidence="5" type="ORF">KIW84_055999</name>
</gene>
<comment type="caution">
    <text evidence="5">The sequence shown here is derived from an EMBL/GenBank/DDBJ whole genome shotgun (WGS) entry which is preliminary data.</text>
</comment>
<keyword evidence="3 4" id="KW-0964">Secreted</keyword>
<dbReference type="OrthoDB" id="1864232at2759"/>
<dbReference type="Gene3D" id="2.40.480.10">
    <property type="entry name" value="Allene oxide cyclase-like"/>
    <property type="match status" value="1"/>
</dbReference>
<dbReference type="Gramene" id="Psat05G0599900-T1">
    <property type="protein sequence ID" value="KAI5410692.1"/>
    <property type="gene ID" value="KIW84_055999"/>
</dbReference>
<evidence type="ECO:0000256" key="3">
    <source>
        <dbReference type="ARBA" id="ARBA00022525"/>
    </source>
</evidence>
<comment type="similarity">
    <text evidence="1 4">Belongs to the plant dirigent protein family.</text>
</comment>
<evidence type="ECO:0000313" key="6">
    <source>
        <dbReference type="Proteomes" id="UP001058974"/>
    </source>
</evidence>
<proteinExistence type="inferred from homology"/>
<sequence length="191" mass="21200">MSLSHSFMFLFSITLMISTQLLTTANGIFSQESNIILPSEKQKTEKVTHIHFYYHDIRNNENPTMIQIVDTPKNVANGFGSVFMMDDAMTEGPELSSKRIGRAQGLIGLSSLHDIAEFLLINLVFDEGSYAGSTLSMLGRNPISKQNRETSIVGGTGVFRFARGFSIANSVNSISTPQHYIVEYNVTVYHP</sequence>
<comment type="subcellular location">
    <subcellularLocation>
        <location evidence="4">Secreted</location>
        <location evidence="4">Extracellular space</location>
        <location evidence="4">Apoplast</location>
    </subcellularLocation>
</comment>
<dbReference type="Proteomes" id="UP001058974">
    <property type="component" value="Chromosome 5"/>
</dbReference>
<comment type="function">
    <text evidence="4">Dirigent proteins impart stereoselectivity on the phenoxy radical-coupling reaction, yielding optically active lignans from two molecules of coniferyl alcohol in the biosynthesis of lignans, flavonolignans, and alkaloids and thus plays a central role in plant secondary metabolism.</text>
</comment>
<evidence type="ECO:0000256" key="4">
    <source>
        <dbReference type="RuleBase" id="RU363099"/>
    </source>
</evidence>
<reference evidence="5 6" key="1">
    <citation type="journal article" date="2022" name="Nat. Genet.">
        <title>Improved pea reference genome and pan-genome highlight genomic features and evolutionary characteristics.</title>
        <authorList>
            <person name="Yang T."/>
            <person name="Liu R."/>
            <person name="Luo Y."/>
            <person name="Hu S."/>
            <person name="Wang D."/>
            <person name="Wang C."/>
            <person name="Pandey M.K."/>
            <person name="Ge S."/>
            <person name="Xu Q."/>
            <person name="Li N."/>
            <person name="Li G."/>
            <person name="Huang Y."/>
            <person name="Saxena R.K."/>
            <person name="Ji Y."/>
            <person name="Li M."/>
            <person name="Yan X."/>
            <person name="He Y."/>
            <person name="Liu Y."/>
            <person name="Wang X."/>
            <person name="Xiang C."/>
            <person name="Varshney R.K."/>
            <person name="Ding H."/>
            <person name="Gao S."/>
            <person name="Zong X."/>
        </authorList>
    </citation>
    <scope>NUCLEOTIDE SEQUENCE [LARGE SCALE GENOMIC DNA]</scope>
    <source>
        <strain evidence="5 6">cv. Zhongwan 6</strain>
    </source>
</reference>
<dbReference type="InterPro" id="IPR004265">
    <property type="entry name" value="Dirigent"/>
</dbReference>
<organism evidence="5 6">
    <name type="scientific">Pisum sativum</name>
    <name type="common">Garden pea</name>
    <name type="synonym">Lathyrus oleraceus</name>
    <dbReference type="NCBI Taxonomy" id="3888"/>
    <lineage>
        <taxon>Eukaryota</taxon>
        <taxon>Viridiplantae</taxon>
        <taxon>Streptophyta</taxon>
        <taxon>Embryophyta</taxon>
        <taxon>Tracheophyta</taxon>
        <taxon>Spermatophyta</taxon>
        <taxon>Magnoliopsida</taxon>
        <taxon>eudicotyledons</taxon>
        <taxon>Gunneridae</taxon>
        <taxon>Pentapetalae</taxon>
        <taxon>rosids</taxon>
        <taxon>fabids</taxon>
        <taxon>Fabales</taxon>
        <taxon>Fabaceae</taxon>
        <taxon>Papilionoideae</taxon>
        <taxon>50 kb inversion clade</taxon>
        <taxon>NPAAA clade</taxon>
        <taxon>Hologalegina</taxon>
        <taxon>IRL clade</taxon>
        <taxon>Fabeae</taxon>
        <taxon>Lathyrus</taxon>
    </lineage>
</organism>